<organism evidence="1 2">
    <name type="scientific">Adineta steineri</name>
    <dbReference type="NCBI Taxonomy" id="433720"/>
    <lineage>
        <taxon>Eukaryota</taxon>
        <taxon>Metazoa</taxon>
        <taxon>Spiralia</taxon>
        <taxon>Gnathifera</taxon>
        <taxon>Rotifera</taxon>
        <taxon>Eurotatoria</taxon>
        <taxon>Bdelloidea</taxon>
        <taxon>Adinetida</taxon>
        <taxon>Adinetidae</taxon>
        <taxon>Adineta</taxon>
    </lineage>
</organism>
<comment type="caution">
    <text evidence="1">The sequence shown here is derived from an EMBL/GenBank/DDBJ whole genome shotgun (WGS) entry which is preliminary data.</text>
</comment>
<dbReference type="InterPro" id="IPR015683">
    <property type="entry name" value="Ionotropic_Glu_rcpt"/>
</dbReference>
<gene>
    <name evidence="1" type="ORF">KXQ929_LOCUS51723</name>
</gene>
<proteinExistence type="predicted"/>
<dbReference type="PANTHER" id="PTHR18966">
    <property type="entry name" value="IONOTROPIC GLUTAMATE RECEPTOR"/>
    <property type="match status" value="1"/>
</dbReference>
<accession>A0A820Q0S6</accession>
<feature type="non-terminal residue" evidence="1">
    <location>
        <position position="1"/>
    </location>
</feature>
<name>A0A820Q0S6_9BILA</name>
<feature type="non-terminal residue" evidence="1">
    <location>
        <position position="170"/>
    </location>
</feature>
<reference evidence="1" key="1">
    <citation type="submission" date="2021-02" db="EMBL/GenBank/DDBJ databases">
        <authorList>
            <person name="Nowell W R."/>
        </authorList>
    </citation>
    <scope>NUCLEOTIDE SEQUENCE</scope>
</reference>
<sequence length="170" mass="18751">SQSLGITIPNELLSKSTPTKVKLQYILSLVLVATYTANLTSDLTISKSKDIITGIDDIKNGKLSFNRIGIIVDSAIEDFYLREISSGSRNFYPLKNQAELYESLLNGLIDAALSDIGVAEYDTNNIFCNLTLVGADFDKSSFDIVIPKDWLYTQDLDVTILSLTETDVLD</sequence>
<evidence type="ECO:0000313" key="2">
    <source>
        <dbReference type="Proteomes" id="UP000663868"/>
    </source>
</evidence>
<dbReference type="Proteomes" id="UP000663868">
    <property type="component" value="Unassembled WGS sequence"/>
</dbReference>
<dbReference type="AlphaFoldDB" id="A0A820Q0S6"/>
<dbReference type="Gene3D" id="3.40.190.10">
    <property type="entry name" value="Periplasmic binding protein-like II"/>
    <property type="match status" value="1"/>
</dbReference>
<evidence type="ECO:0000313" key="1">
    <source>
        <dbReference type="EMBL" id="CAF4413231.1"/>
    </source>
</evidence>
<dbReference type="SUPFAM" id="SSF53850">
    <property type="entry name" value="Periplasmic binding protein-like II"/>
    <property type="match status" value="1"/>
</dbReference>
<protein>
    <submittedName>
        <fullName evidence="1">Uncharacterized protein</fullName>
    </submittedName>
</protein>
<dbReference type="EMBL" id="CAJOBB010026078">
    <property type="protein sequence ID" value="CAF4413231.1"/>
    <property type="molecule type" value="Genomic_DNA"/>
</dbReference>